<dbReference type="EMBL" id="CAJPWZ010000808">
    <property type="protein sequence ID" value="CAG2200981.1"/>
    <property type="molecule type" value="Genomic_DNA"/>
</dbReference>
<dbReference type="Gene3D" id="3.90.215.10">
    <property type="entry name" value="Gamma Fibrinogen, chain A, domain 1"/>
    <property type="match status" value="2"/>
</dbReference>
<dbReference type="AlphaFoldDB" id="A0A8S3QV85"/>
<dbReference type="InterPro" id="IPR050373">
    <property type="entry name" value="Fibrinogen_C-term_domain"/>
</dbReference>
<dbReference type="InterPro" id="IPR014716">
    <property type="entry name" value="Fibrinogen_a/b/g_C_1"/>
</dbReference>
<feature type="domain" description="Fibrinogen C-terminal" evidence="1">
    <location>
        <begin position="74"/>
        <end position="152"/>
    </location>
</feature>
<keyword evidence="3" id="KW-1185">Reference proteome</keyword>
<accession>A0A8S3QV85</accession>
<gene>
    <name evidence="2" type="ORF">MEDL_15612</name>
</gene>
<reference evidence="2" key="1">
    <citation type="submission" date="2021-03" db="EMBL/GenBank/DDBJ databases">
        <authorList>
            <person name="Bekaert M."/>
        </authorList>
    </citation>
    <scope>NUCLEOTIDE SEQUENCE</scope>
</reference>
<evidence type="ECO:0000259" key="1">
    <source>
        <dbReference type="PROSITE" id="PS51406"/>
    </source>
</evidence>
<dbReference type="Pfam" id="PF00147">
    <property type="entry name" value="Fibrinogen_C"/>
    <property type="match status" value="2"/>
</dbReference>
<protein>
    <recommendedName>
        <fullName evidence="1">Fibrinogen C-terminal domain-containing protein</fullName>
    </recommendedName>
</protein>
<evidence type="ECO:0000313" key="3">
    <source>
        <dbReference type="Proteomes" id="UP000683360"/>
    </source>
</evidence>
<dbReference type="InterPro" id="IPR002181">
    <property type="entry name" value="Fibrinogen_a/b/g_C_dom"/>
</dbReference>
<feature type="domain" description="Fibrinogen C-terminal" evidence="1">
    <location>
        <begin position="172"/>
        <end position="238"/>
    </location>
</feature>
<dbReference type="InterPro" id="IPR036056">
    <property type="entry name" value="Fibrinogen-like_C"/>
</dbReference>
<organism evidence="2 3">
    <name type="scientific">Mytilus edulis</name>
    <name type="common">Blue mussel</name>
    <dbReference type="NCBI Taxonomy" id="6550"/>
    <lineage>
        <taxon>Eukaryota</taxon>
        <taxon>Metazoa</taxon>
        <taxon>Spiralia</taxon>
        <taxon>Lophotrochozoa</taxon>
        <taxon>Mollusca</taxon>
        <taxon>Bivalvia</taxon>
        <taxon>Autobranchia</taxon>
        <taxon>Pteriomorphia</taxon>
        <taxon>Mytilida</taxon>
        <taxon>Mytiloidea</taxon>
        <taxon>Mytilidae</taxon>
        <taxon>Mytilinae</taxon>
        <taxon>Mytilus</taxon>
    </lineage>
</organism>
<dbReference type="GO" id="GO:0005615">
    <property type="term" value="C:extracellular space"/>
    <property type="evidence" value="ECO:0007669"/>
    <property type="project" value="TreeGrafter"/>
</dbReference>
<dbReference type="SUPFAM" id="SSF56496">
    <property type="entry name" value="Fibrinogen C-terminal domain-like"/>
    <property type="match status" value="1"/>
</dbReference>
<dbReference type="PANTHER" id="PTHR19143">
    <property type="entry name" value="FIBRINOGEN/TENASCIN/ANGIOPOEITIN"/>
    <property type="match status" value="1"/>
</dbReference>
<evidence type="ECO:0000313" key="2">
    <source>
        <dbReference type="EMBL" id="CAG2200981.1"/>
    </source>
</evidence>
<comment type="caution">
    <text evidence="2">The sequence shown here is derived from an EMBL/GenBank/DDBJ whole genome shotgun (WGS) entry which is preliminary data.</text>
</comment>
<name>A0A8S3QV85_MYTED</name>
<proteinExistence type="predicted"/>
<dbReference type="SMART" id="SM00186">
    <property type="entry name" value="FBG"/>
    <property type="match status" value="1"/>
</dbReference>
<dbReference type="PROSITE" id="PS51406">
    <property type="entry name" value="FIBRINOGEN_C_2"/>
    <property type="match status" value="2"/>
</dbReference>
<dbReference type="OrthoDB" id="7735550at2759"/>
<dbReference type="NCBIfam" id="NF040941">
    <property type="entry name" value="GGGWT_bact"/>
    <property type="match status" value="1"/>
</dbReference>
<dbReference type="Proteomes" id="UP000683360">
    <property type="component" value="Unassembled WGS sequence"/>
</dbReference>
<sequence length="238" mass="27625">MKTAFREVENKAVTFSGEAANKIVELLSDNCACKTVTEKPKEIKTVTEKPIEINNTVTENPKETTDQDDEPELTCKVKKPTDCGDLNKSTCKSGIYKIYPAKTSGFKVFCEMNKHGGGWTVFQRRMNGKTTFYRDWNSYKRGFGNQSQEFWLAYIYRRFIDLSERTEILNEDKDNDKWAKACAVVFKGAWWHKQCHYSNLNGLYLGGKHDSFANGVNWYHWKGYHYSLKETVMMIRKV</sequence>